<dbReference type="Gene3D" id="3.40.50.150">
    <property type="entry name" value="Vaccinia Virus protein VP39"/>
    <property type="match status" value="1"/>
</dbReference>
<dbReference type="InterPro" id="IPR025714">
    <property type="entry name" value="Methyltranfer_dom"/>
</dbReference>
<reference evidence="3 4" key="1">
    <citation type="submission" date="2019-05" db="EMBL/GenBank/DDBJ databases">
        <title>Verrucobacter flavum gen. nov., sp. nov. a new member of the family Verrucomicrobiaceae.</title>
        <authorList>
            <person name="Szuroczki S."/>
            <person name="Abbaszade G."/>
            <person name="Szabo A."/>
            <person name="Felfoldi T."/>
            <person name="Schumann P."/>
            <person name="Boka K."/>
            <person name="Keki Z."/>
            <person name="Toumi M."/>
            <person name="Toth E."/>
        </authorList>
    </citation>
    <scope>NUCLEOTIDE SEQUENCE [LARGE SCALE GENOMIC DNA]</scope>
    <source>
        <strain evidence="3 4">MG-N-17</strain>
    </source>
</reference>
<evidence type="ECO:0000313" key="4">
    <source>
        <dbReference type="Proteomes" id="UP000306196"/>
    </source>
</evidence>
<dbReference type="InterPro" id="IPR029063">
    <property type="entry name" value="SAM-dependent_MTases_sf"/>
</dbReference>
<keyword evidence="3" id="KW-0489">Methyltransferase</keyword>
<dbReference type="Pfam" id="PF13847">
    <property type="entry name" value="Methyltransf_31"/>
    <property type="match status" value="1"/>
</dbReference>
<organism evidence="3 4">
    <name type="scientific">Phragmitibacter flavus</name>
    <dbReference type="NCBI Taxonomy" id="2576071"/>
    <lineage>
        <taxon>Bacteria</taxon>
        <taxon>Pseudomonadati</taxon>
        <taxon>Verrucomicrobiota</taxon>
        <taxon>Verrucomicrobiia</taxon>
        <taxon>Verrucomicrobiales</taxon>
        <taxon>Verrucomicrobiaceae</taxon>
        <taxon>Phragmitibacter</taxon>
    </lineage>
</organism>
<dbReference type="PANTHER" id="PTHR43861:SF3">
    <property type="entry name" value="PUTATIVE (AFU_ORTHOLOGUE AFUA_2G14390)-RELATED"/>
    <property type="match status" value="1"/>
</dbReference>
<feature type="domain" description="Methyltransferase" evidence="2">
    <location>
        <begin position="66"/>
        <end position="186"/>
    </location>
</feature>
<keyword evidence="1 3" id="KW-0808">Transferase</keyword>
<dbReference type="EMBL" id="VAUV01000009">
    <property type="protein sequence ID" value="TLD70207.1"/>
    <property type="molecule type" value="Genomic_DNA"/>
</dbReference>
<dbReference type="SUPFAM" id="SSF53335">
    <property type="entry name" value="S-adenosyl-L-methionine-dependent methyltransferases"/>
    <property type="match status" value="1"/>
</dbReference>
<gene>
    <name evidence="3" type="ORF">FEM03_13535</name>
</gene>
<dbReference type="Proteomes" id="UP000306196">
    <property type="component" value="Unassembled WGS sequence"/>
</dbReference>
<name>A0A5R8KD89_9BACT</name>
<dbReference type="RefSeq" id="WP_138086806.1">
    <property type="nucleotide sequence ID" value="NZ_VAUV01000009.1"/>
</dbReference>
<protein>
    <submittedName>
        <fullName evidence="3">Class I SAM-dependent methyltransferase</fullName>
    </submittedName>
</protein>
<evidence type="ECO:0000259" key="2">
    <source>
        <dbReference type="Pfam" id="PF13847"/>
    </source>
</evidence>
<keyword evidence="4" id="KW-1185">Reference proteome</keyword>
<dbReference type="OrthoDB" id="1119595at2"/>
<dbReference type="GO" id="GO:0032259">
    <property type="term" value="P:methylation"/>
    <property type="evidence" value="ECO:0007669"/>
    <property type="project" value="UniProtKB-KW"/>
</dbReference>
<dbReference type="GO" id="GO:0008168">
    <property type="term" value="F:methyltransferase activity"/>
    <property type="evidence" value="ECO:0007669"/>
    <property type="project" value="UniProtKB-KW"/>
</dbReference>
<sequence>MMINNTDGQVDVWDAKGSPDAQVFSKDSYWLSNPAVEANHNFRLTGDEQVDWITYAIKKYCNSSETSNRRVLSIGCGNGYLERKLWEMGVFSTCDAFDYSPASIARARKEAEKAAIPAINYYVDDGNTAMLHQQSYDLVIFSMSLHHINDMEHLLGQVANSLKPGGLIIANEYVGPNRFEFTKRQKEVMDAMISLIPREYRLSVNDHFKGTGEYPTPLEVIKDDPSESIRSEEIPRLLNEVFEVVETRRGSGTTLQFLLNGIAGNFRPDNPRSMQVLNMLLMIENTLLDIHDLNADFMLIIGRNRAPKVELNTHSKT</sequence>
<dbReference type="PANTHER" id="PTHR43861">
    <property type="entry name" value="TRANS-ACONITATE 2-METHYLTRANSFERASE-RELATED"/>
    <property type="match status" value="1"/>
</dbReference>
<dbReference type="AlphaFoldDB" id="A0A5R8KD89"/>
<dbReference type="CDD" id="cd02440">
    <property type="entry name" value="AdoMet_MTases"/>
    <property type="match status" value="1"/>
</dbReference>
<accession>A0A5R8KD89</accession>
<proteinExistence type="predicted"/>
<evidence type="ECO:0000256" key="1">
    <source>
        <dbReference type="ARBA" id="ARBA00022679"/>
    </source>
</evidence>
<comment type="caution">
    <text evidence="3">The sequence shown here is derived from an EMBL/GenBank/DDBJ whole genome shotgun (WGS) entry which is preliminary data.</text>
</comment>
<evidence type="ECO:0000313" key="3">
    <source>
        <dbReference type="EMBL" id="TLD70207.1"/>
    </source>
</evidence>